<dbReference type="InterPro" id="IPR003661">
    <property type="entry name" value="HisK_dim/P_dom"/>
</dbReference>
<dbReference type="Gene3D" id="1.10.287.130">
    <property type="match status" value="1"/>
</dbReference>
<dbReference type="InterPro" id="IPR003018">
    <property type="entry name" value="GAF"/>
</dbReference>
<dbReference type="Pfam" id="PF01590">
    <property type="entry name" value="GAF"/>
    <property type="match status" value="1"/>
</dbReference>
<dbReference type="InterPro" id="IPR011006">
    <property type="entry name" value="CheY-like_superfamily"/>
</dbReference>
<dbReference type="CDD" id="cd00082">
    <property type="entry name" value="HisKA"/>
    <property type="match status" value="1"/>
</dbReference>
<evidence type="ECO:0000256" key="8">
    <source>
        <dbReference type="SAM" id="Coils"/>
    </source>
</evidence>
<evidence type="ECO:0000313" key="12">
    <source>
        <dbReference type="Proteomes" id="UP000054823"/>
    </source>
</evidence>
<dbReference type="SMART" id="SM00388">
    <property type="entry name" value="HisKA"/>
    <property type="match status" value="1"/>
</dbReference>
<keyword evidence="8" id="KW-0175">Coiled coil</keyword>
<evidence type="ECO:0000256" key="1">
    <source>
        <dbReference type="ARBA" id="ARBA00000085"/>
    </source>
</evidence>
<dbReference type="InterPro" id="IPR001789">
    <property type="entry name" value="Sig_transdc_resp-reg_receiver"/>
</dbReference>
<dbReference type="Proteomes" id="UP000054823">
    <property type="component" value="Unassembled WGS sequence"/>
</dbReference>
<dbReference type="Pfam" id="PF00072">
    <property type="entry name" value="Response_reg"/>
    <property type="match status" value="1"/>
</dbReference>
<dbReference type="CDD" id="cd17546">
    <property type="entry name" value="REC_hyHK_CKI1_RcsC-like"/>
    <property type="match status" value="1"/>
</dbReference>
<dbReference type="PROSITE" id="PS50110">
    <property type="entry name" value="RESPONSE_REGULATORY"/>
    <property type="match status" value="1"/>
</dbReference>
<evidence type="ECO:0000313" key="11">
    <source>
        <dbReference type="EMBL" id="CUH52827.1"/>
    </source>
</evidence>
<dbReference type="InterPro" id="IPR036097">
    <property type="entry name" value="HisK_dim/P_sf"/>
</dbReference>
<feature type="modified residue" description="4-aspartylphosphate" evidence="7">
    <location>
        <position position="487"/>
    </location>
</feature>
<dbReference type="SMART" id="SM00065">
    <property type="entry name" value="GAF"/>
    <property type="match status" value="1"/>
</dbReference>
<keyword evidence="12" id="KW-1185">Reference proteome</keyword>
<keyword evidence="5 11" id="KW-0418">Kinase</keyword>
<dbReference type="Gene3D" id="3.40.50.2300">
    <property type="match status" value="1"/>
</dbReference>
<evidence type="ECO:0000256" key="7">
    <source>
        <dbReference type="PROSITE-ProRule" id="PRU00169"/>
    </source>
</evidence>
<dbReference type="SUPFAM" id="SSF55781">
    <property type="entry name" value="GAF domain-like"/>
    <property type="match status" value="1"/>
</dbReference>
<dbReference type="CDD" id="cd16922">
    <property type="entry name" value="HATPase_EvgS-ArcB-TorS-like"/>
    <property type="match status" value="1"/>
</dbReference>
<dbReference type="InterPro" id="IPR003594">
    <property type="entry name" value="HATPase_dom"/>
</dbReference>
<feature type="domain" description="Histidine kinase" evidence="9">
    <location>
        <begin position="195"/>
        <end position="416"/>
    </location>
</feature>
<dbReference type="Pfam" id="PF02518">
    <property type="entry name" value="HATPase_c"/>
    <property type="match status" value="1"/>
</dbReference>
<dbReference type="PROSITE" id="PS50109">
    <property type="entry name" value="HIS_KIN"/>
    <property type="match status" value="1"/>
</dbReference>
<dbReference type="InterPro" id="IPR036890">
    <property type="entry name" value="HATPase_C_sf"/>
</dbReference>
<dbReference type="EC" id="2.7.13.3" evidence="2"/>
<dbReference type="SUPFAM" id="SSF52172">
    <property type="entry name" value="CheY-like"/>
    <property type="match status" value="1"/>
</dbReference>
<proteinExistence type="predicted"/>
<evidence type="ECO:0000256" key="2">
    <source>
        <dbReference type="ARBA" id="ARBA00012438"/>
    </source>
</evidence>
<dbReference type="Gene3D" id="3.30.565.10">
    <property type="entry name" value="Histidine kinase-like ATPase, C-terminal domain"/>
    <property type="match status" value="1"/>
</dbReference>
<evidence type="ECO:0000259" key="9">
    <source>
        <dbReference type="PROSITE" id="PS50109"/>
    </source>
</evidence>
<reference evidence="11 12" key="1">
    <citation type="submission" date="2015-09" db="EMBL/GenBank/DDBJ databases">
        <authorList>
            <consortium name="Swine Surveillance"/>
        </authorList>
    </citation>
    <scope>NUCLEOTIDE SEQUENCE [LARGE SCALE GENOMIC DNA]</scope>
    <source>
        <strain evidence="11 12">CECT 7688</strain>
    </source>
</reference>
<dbReference type="STRING" id="321267.SHM7688_02274"/>
<evidence type="ECO:0000259" key="10">
    <source>
        <dbReference type="PROSITE" id="PS50110"/>
    </source>
</evidence>
<name>A0A0P1EQR1_9RHOB</name>
<organism evidence="11 12">
    <name type="scientific">Shimia marina</name>
    <dbReference type="NCBI Taxonomy" id="321267"/>
    <lineage>
        <taxon>Bacteria</taxon>
        <taxon>Pseudomonadati</taxon>
        <taxon>Pseudomonadota</taxon>
        <taxon>Alphaproteobacteria</taxon>
        <taxon>Rhodobacterales</taxon>
        <taxon>Roseobacteraceae</taxon>
    </lineage>
</organism>
<keyword evidence="6" id="KW-0902">Two-component regulatory system</keyword>
<keyword evidence="4 11" id="KW-0808">Transferase</keyword>
<dbReference type="OrthoDB" id="9801651at2"/>
<evidence type="ECO:0000256" key="4">
    <source>
        <dbReference type="ARBA" id="ARBA00022679"/>
    </source>
</evidence>
<dbReference type="EMBL" id="CYPW01000024">
    <property type="protein sequence ID" value="CUH52827.1"/>
    <property type="molecule type" value="Genomic_DNA"/>
</dbReference>
<gene>
    <name evidence="11" type="primary">luxQ_8</name>
    <name evidence="11" type="ORF">SHM7688_02274</name>
</gene>
<dbReference type="Gene3D" id="3.30.450.40">
    <property type="match status" value="1"/>
</dbReference>
<keyword evidence="3 7" id="KW-0597">Phosphoprotein</keyword>
<dbReference type="InterPro" id="IPR029016">
    <property type="entry name" value="GAF-like_dom_sf"/>
</dbReference>
<dbReference type="PANTHER" id="PTHR43047">
    <property type="entry name" value="TWO-COMPONENT HISTIDINE PROTEIN KINASE"/>
    <property type="match status" value="1"/>
</dbReference>
<evidence type="ECO:0000256" key="3">
    <source>
        <dbReference type="ARBA" id="ARBA00022553"/>
    </source>
</evidence>
<dbReference type="SUPFAM" id="SSF47384">
    <property type="entry name" value="Homodimeric domain of signal transducing histidine kinase"/>
    <property type="match status" value="1"/>
</dbReference>
<dbReference type="SMART" id="SM00448">
    <property type="entry name" value="REC"/>
    <property type="match status" value="1"/>
</dbReference>
<feature type="domain" description="Response regulatory" evidence="10">
    <location>
        <begin position="438"/>
        <end position="558"/>
    </location>
</feature>
<dbReference type="RefSeq" id="WP_058240026.1">
    <property type="nucleotide sequence ID" value="NZ_CYPW01000024.1"/>
</dbReference>
<dbReference type="Pfam" id="PF00512">
    <property type="entry name" value="HisKA"/>
    <property type="match status" value="1"/>
</dbReference>
<dbReference type="SUPFAM" id="SSF55874">
    <property type="entry name" value="ATPase domain of HSP90 chaperone/DNA topoisomerase II/histidine kinase"/>
    <property type="match status" value="1"/>
</dbReference>
<dbReference type="InterPro" id="IPR004358">
    <property type="entry name" value="Sig_transdc_His_kin-like_C"/>
</dbReference>
<dbReference type="AlphaFoldDB" id="A0A0P1EQR1"/>
<dbReference type="InterPro" id="IPR005467">
    <property type="entry name" value="His_kinase_dom"/>
</dbReference>
<dbReference type="SMART" id="SM00387">
    <property type="entry name" value="HATPase_c"/>
    <property type="match status" value="1"/>
</dbReference>
<accession>A0A0P1EQR1</accession>
<evidence type="ECO:0000256" key="6">
    <source>
        <dbReference type="ARBA" id="ARBA00023012"/>
    </source>
</evidence>
<feature type="coiled-coil region" evidence="8">
    <location>
        <begin position="161"/>
        <end position="191"/>
    </location>
</feature>
<sequence length="558" mass="60402">MKQSAHADLGVAPADDQLLIDLGLVDAPIEQTFDNLTSLARRVVDAPVALISIVQPRHDRQYFKSHLGLPETVAAARQTPLSHSFCQYVRATDAPLSVDDSRQHPVLRYNGAVKDINVISYLGMPIHLPDGTPIGALCVIDDKPRNWSPEDHQVLQQIAICANEQIALKNAARLAQQAEEQATAAARAREDFLAHVAHEIRTPLNGIIGAVDLISTQLTDNPDSDDWPELLVTVEASAKGLIRILNDTLDISKIDAGHLQLEVLPFSPQRALSDVLTLYRASAEAKAVDLSFSCPPEAERQLRLGDVFRLRQILTNLISNALKFTENGFVEVILDIKGDLLEVSVLDSGCGMTPSQLSTIFNPYQQADISVARRKGGTGLGLSIVQKLVKIMSGTITAKSTPDVGSAFTVTLPMPKAPASATEGEPLPTPCKPLAHTKVLVADDCASNRLVLGKQLETLGASVTHAEDGTEALTKAQDGNFDMLFLDIHMPGMSGEDVAQTLRAEMERCLRPRKMALVAVTGNTMPHQQQAYLQAGFDHCLSKPLTRADLLSFCETRA</sequence>
<dbReference type="GO" id="GO:0000155">
    <property type="term" value="F:phosphorelay sensor kinase activity"/>
    <property type="evidence" value="ECO:0007669"/>
    <property type="project" value="InterPro"/>
</dbReference>
<evidence type="ECO:0000256" key="5">
    <source>
        <dbReference type="ARBA" id="ARBA00022777"/>
    </source>
</evidence>
<protein>
    <recommendedName>
        <fullName evidence="2">histidine kinase</fullName>
        <ecNumber evidence="2">2.7.13.3</ecNumber>
    </recommendedName>
</protein>
<dbReference type="FunFam" id="3.30.565.10:FF:000010">
    <property type="entry name" value="Sensor histidine kinase RcsC"/>
    <property type="match status" value="1"/>
</dbReference>
<comment type="catalytic activity">
    <reaction evidence="1">
        <text>ATP + protein L-histidine = ADP + protein N-phospho-L-histidine.</text>
        <dbReference type="EC" id="2.7.13.3"/>
    </reaction>
</comment>
<dbReference type="PRINTS" id="PR00344">
    <property type="entry name" value="BCTRLSENSOR"/>
</dbReference>